<comment type="caution">
    <text evidence="2">The sequence shown here is derived from an EMBL/GenBank/DDBJ whole genome shotgun (WGS) entry which is preliminary data.</text>
</comment>
<proteinExistence type="predicted"/>
<accession>A0A2W5VEI8</accession>
<dbReference type="EMBL" id="QFQZ01000020">
    <property type="protein sequence ID" value="PZR34956.1"/>
    <property type="molecule type" value="Genomic_DNA"/>
</dbReference>
<dbReference type="InterPro" id="IPR021457">
    <property type="entry name" value="DUF3108"/>
</dbReference>
<feature type="signal peptide" evidence="1">
    <location>
        <begin position="1"/>
        <end position="26"/>
    </location>
</feature>
<dbReference type="Proteomes" id="UP000249393">
    <property type="component" value="Unassembled WGS sequence"/>
</dbReference>
<gene>
    <name evidence="2" type="ORF">DI526_08500</name>
</gene>
<dbReference type="RefSeq" id="WP_304276547.1">
    <property type="nucleotide sequence ID" value="NZ_QFQZ01000020.1"/>
</dbReference>
<feature type="chain" id="PRO_5016121973" description="DUF3108 domain-containing protein" evidence="1">
    <location>
        <begin position="27"/>
        <end position="259"/>
    </location>
</feature>
<sequence>MRLPYRATAVAALAFTLAAAATAALAAPTPVPVGQALARFDKLKPATHRYLRYRQMGEMITPIDVWTREIRIEPDAAGVKRLHIVQHWDGATPGTVKKLDSWFELGTFRPFSHQRSTTGKDGQTKIEGFDFKPDRIVGLKDLPGNTQAAYDMASPQPAFNFETDTEFLQALPWAAGYEASVIFHHPGGEAPAAYLFKVAGSETLTSSAGGKVDCWVVTTDYNHPEWPLARFWLAKDSQVVVKTVSPAPDGSIWVKTLLW</sequence>
<dbReference type="AlphaFoldDB" id="A0A2W5VEI8"/>
<dbReference type="Pfam" id="PF11306">
    <property type="entry name" value="DUF3108"/>
    <property type="match status" value="1"/>
</dbReference>
<keyword evidence="1" id="KW-0732">Signal</keyword>
<organism evidence="2 3">
    <name type="scientific">Caulobacter segnis</name>
    <dbReference type="NCBI Taxonomy" id="88688"/>
    <lineage>
        <taxon>Bacteria</taxon>
        <taxon>Pseudomonadati</taxon>
        <taxon>Pseudomonadota</taxon>
        <taxon>Alphaproteobacteria</taxon>
        <taxon>Caulobacterales</taxon>
        <taxon>Caulobacteraceae</taxon>
        <taxon>Caulobacter</taxon>
    </lineage>
</organism>
<name>A0A2W5VEI8_9CAUL</name>
<evidence type="ECO:0008006" key="4">
    <source>
        <dbReference type="Google" id="ProtNLM"/>
    </source>
</evidence>
<evidence type="ECO:0000313" key="3">
    <source>
        <dbReference type="Proteomes" id="UP000249393"/>
    </source>
</evidence>
<evidence type="ECO:0000256" key="1">
    <source>
        <dbReference type="SAM" id="SignalP"/>
    </source>
</evidence>
<protein>
    <recommendedName>
        <fullName evidence="4">DUF3108 domain-containing protein</fullName>
    </recommendedName>
</protein>
<evidence type="ECO:0000313" key="2">
    <source>
        <dbReference type="EMBL" id="PZR34956.1"/>
    </source>
</evidence>
<reference evidence="2 3" key="1">
    <citation type="submission" date="2017-08" db="EMBL/GenBank/DDBJ databases">
        <title>Infants hospitalized years apart are colonized by the same room-sourced microbial strains.</title>
        <authorList>
            <person name="Brooks B."/>
            <person name="Olm M.R."/>
            <person name="Firek B.A."/>
            <person name="Baker R."/>
            <person name="Thomas B.C."/>
            <person name="Morowitz M.J."/>
            <person name="Banfield J.F."/>
        </authorList>
    </citation>
    <scope>NUCLEOTIDE SEQUENCE [LARGE SCALE GENOMIC DNA]</scope>
    <source>
        <strain evidence="2">S2_003_000_R2_4</strain>
    </source>
</reference>